<keyword evidence="1" id="KW-1133">Transmembrane helix</keyword>
<evidence type="ECO:0000313" key="2">
    <source>
        <dbReference type="EMBL" id="SCG66570.1"/>
    </source>
</evidence>
<dbReference type="EMBL" id="FMDM01000009">
    <property type="protein sequence ID" value="SCG66570.1"/>
    <property type="molecule type" value="Genomic_DNA"/>
</dbReference>
<dbReference type="STRING" id="745366.GA0070213_109150"/>
<dbReference type="RefSeq" id="WP_091065750.1">
    <property type="nucleotide sequence ID" value="NZ_FMDM01000009.1"/>
</dbReference>
<dbReference type="AlphaFoldDB" id="A0A1C5J7M5"/>
<keyword evidence="1" id="KW-0472">Membrane</keyword>
<dbReference type="OrthoDB" id="3827914at2"/>
<evidence type="ECO:0008006" key="4">
    <source>
        <dbReference type="Google" id="ProtNLM"/>
    </source>
</evidence>
<keyword evidence="1" id="KW-0812">Transmembrane</keyword>
<accession>A0A1C5J7M5</accession>
<feature type="transmembrane region" description="Helical" evidence="1">
    <location>
        <begin position="204"/>
        <end position="224"/>
    </location>
</feature>
<reference evidence="3" key="1">
    <citation type="submission" date="2016-06" db="EMBL/GenBank/DDBJ databases">
        <authorList>
            <person name="Varghese N."/>
            <person name="Submissions Spin"/>
        </authorList>
    </citation>
    <scope>NUCLEOTIDE SEQUENCE [LARGE SCALE GENOMIC DNA]</scope>
    <source>
        <strain evidence="3">DSM 45647</strain>
    </source>
</reference>
<sequence>MIALVRLRLAGFVRTGRALAPVLAGLLALGVLYGGGRARPAEAYGVSAVVLFPVLAWQTKILLDVEPDVQRRLARVVVGPARERAAGLLAALVAGLAVVVVALVLPWPIGGLTPAAGPDGRSALVGVALGLWAHLLALPAAVALGALASRAITRSAGYGVAVLAVGAVGFVVLGLSGSLVPWLVPPVMATARAVTGPVAFGTGLLLTGWAALWSAVALTGYAWGRRTRA</sequence>
<name>A0A1C5J7M5_9ACTN</name>
<evidence type="ECO:0000256" key="1">
    <source>
        <dbReference type="SAM" id="Phobius"/>
    </source>
</evidence>
<feature type="transmembrane region" description="Helical" evidence="1">
    <location>
        <begin position="86"/>
        <end position="109"/>
    </location>
</feature>
<proteinExistence type="predicted"/>
<protein>
    <recommendedName>
        <fullName evidence="4">ABC-2 type transport system permease protein</fullName>
    </recommendedName>
</protein>
<feature type="transmembrane region" description="Helical" evidence="1">
    <location>
        <begin position="129"/>
        <end position="148"/>
    </location>
</feature>
<feature type="transmembrane region" description="Helical" evidence="1">
    <location>
        <begin position="160"/>
        <end position="184"/>
    </location>
</feature>
<organism evidence="2 3">
    <name type="scientific">Micromonospora humi</name>
    <dbReference type="NCBI Taxonomy" id="745366"/>
    <lineage>
        <taxon>Bacteria</taxon>
        <taxon>Bacillati</taxon>
        <taxon>Actinomycetota</taxon>
        <taxon>Actinomycetes</taxon>
        <taxon>Micromonosporales</taxon>
        <taxon>Micromonosporaceae</taxon>
        <taxon>Micromonospora</taxon>
    </lineage>
</organism>
<evidence type="ECO:0000313" key="3">
    <source>
        <dbReference type="Proteomes" id="UP000199360"/>
    </source>
</evidence>
<gene>
    <name evidence="2" type="ORF">GA0070213_109150</name>
</gene>
<dbReference type="Proteomes" id="UP000199360">
    <property type="component" value="Unassembled WGS sequence"/>
</dbReference>
<keyword evidence="3" id="KW-1185">Reference proteome</keyword>